<dbReference type="EMBL" id="SIXF01000006">
    <property type="protein sequence ID" value="TBO42844.1"/>
    <property type="molecule type" value="Genomic_DNA"/>
</dbReference>
<proteinExistence type="predicted"/>
<reference evidence="2 3" key="1">
    <citation type="submission" date="2019-02" db="EMBL/GenBank/DDBJ databases">
        <title>Pedobacter kyonggii whole genome sequence analysis.</title>
        <authorList>
            <person name="Dahal R.H."/>
        </authorList>
    </citation>
    <scope>NUCLEOTIDE SEQUENCE [LARGE SCALE GENOMIC DNA]</scope>
    <source>
        <strain evidence="2 3">K-4-11-1</strain>
    </source>
</reference>
<protein>
    <submittedName>
        <fullName evidence="2">CinA family protein</fullName>
    </submittedName>
</protein>
<dbReference type="Pfam" id="PF02464">
    <property type="entry name" value="CinA"/>
    <property type="match status" value="1"/>
</dbReference>
<evidence type="ECO:0000259" key="1">
    <source>
        <dbReference type="Pfam" id="PF02464"/>
    </source>
</evidence>
<dbReference type="AlphaFoldDB" id="A0A4Q9HDT2"/>
<accession>A0A4Q9HDT2</accession>
<gene>
    <name evidence="2" type="ORF">EYS08_08565</name>
</gene>
<dbReference type="Proteomes" id="UP000291819">
    <property type="component" value="Unassembled WGS sequence"/>
</dbReference>
<sequence length="162" mass="17462">MDDKMKSVGQMLIGRNLTIAFAESATAGRLSADFSMIEDAGKFLKGGITCYDACLKEDLLQVDASLIKIYTPESMEVTQAITLGLSKLIDADIHIGITGLTAPGGSETQEKPVGTMFIYATHHNELAFSERLNFTGSREEIVTATVLACATMLEDYLTSVDN</sequence>
<dbReference type="Gene3D" id="3.90.950.20">
    <property type="entry name" value="CinA-like"/>
    <property type="match status" value="1"/>
</dbReference>
<organism evidence="2 3">
    <name type="scientific">Pedobacter kyonggii</name>
    <dbReference type="NCBI Taxonomy" id="1926871"/>
    <lineage>
        <taxon>Bacteria</taxon>
        <taxon>Pseudomonadati</taxon>
        <taxon>Bacteroidota</taxon>
        <taxon>Sphingobacteriia</taxon>
        <taxon>Sphingobacteriales</taxon>
        <taxon>Sphingobacteriaceae</taxon>
        <taxon>Pedobacter</taxon>
    </lineage>
</organism>
<feature type="domain" description="CinA C-terminal" evidence="1">
    <location>
        <begin position="5"/>
        <end position="156"/>
    </location>
</feature>
<keyword evidence="3" id="KW-1185">Reference proteome</keyword>
<dbReference type="OrthoDB" id="6659578at2"/>
<evidence type="ECO:0000313" key="2">
    <source>
        <dbReference type="EMBL" id="TBO42844.1"/>
    </source>
</evidence>
<evidence type="ECO:0000313" key="3">
    <source>
        <dbReference type="Proteomes" id="UP000291819"/>
    </source>
</evidence>
<dbReference type="NCBIfam" id="TIGR00199">
    <property type="entry name" value="PncC_domain"/>
    <property type="match status" value="1"/>
</dbReference>
<comment type="caution">
    <text evidence="2">The sequence shown here is derived from an EMBL/GenBank/DDBJ whole genome shotgun (WGS) entry which is preliminary data.</text>
</comment>
<dbReference type="SUPFAM" id="SSF142433">
    <property type="entry name" value="CinA-like"/>
    <property type="match status" value="1"/>
</dbReference>
<dbReference type="InterPro" id="IPR008136">
    <property type="entry name" value="CinA_C"/>
</dbReference>
<dbReference type="InterPro" id="IPR036653">
    <property type="entry name" value="CinA-like_C"/>
</dbReference>
<name>A0A4Q9HDT2_9SPHI</name>